<name>A0A655JTI3_MYCTX</name>
<dbReference type="EC" id="2.3.1.111" evidence="4"/>
<keyword evidence="4" id="KW-0012">Acyltransferase</keyword>
<dbReference type="InterPro" id="IPR036736">
    <property type="entry name" value="ACP-like_sf"/>
</dbReference>
<keyword evidence="2" id="KW-0597">Phosphoprotein</keyword>
<evidence type="ECO:0000313" key="4">
    <source>
        <dbReference type="EMBL" id="COX94663.1"/>
    </source>
</evidence>
<organism evidence="4 5">
    <name type="scientific">Mycobacterium tuberculosis</name>
    <dbReference type="NCBI Taxonomy" id="1773"/>
    <lineage>
        <taxon>Bacteria</taxon>
        <taxon>Bacillati</taxon>
        <taxon>Actinomycetota</taxon>
        <taxon>Actinomycetes</taxon>
        <taxon>Mycobacteriales</taxon>
        <taxon>Mycobacteriaceae</taxon>
        <taxon>Mycobacterium</taxon>
        <taxon>Mycobacterium tuberculosis complex</taxon>
    </lineage>
</organism>
<dbReference type="EMBL" id="CHKL01001367">
    <property type="protein sequence ID" value="COX94663.1"/>
    <property type="molecule type" value="Genomic_DNA"/>
</dbReference>
<keyword evidence="4" id="KW-0808">Transferase</keyword>
<dbReference type="SUPFAM" id="SSF47336">
    <property type="entry name" value="ACP-like"/>
    <property type="match status" value="1"/>
</dbReference>
<dbReference type="InterPro" id="IPR009081">
    <property type="entry name" value="PP-bd_ACP"/>
</dbReference>
<evidence type="ECO:0000256" key="1">
    <source>
        <dbReference type="ARBA" id="ARBA00022450"/>
    </source>
</evidence>
<proteinExistence type="predicted"/>
<dbReference type="SMART" id="SM00823">
    <property type="entry name" value="PKS_PP"/>
    <property type="match status" value="1"/>
</dbReference>
<feature type="domain" description="Carrier" evidence="3">
    <location>
        <begin position="1"/>
        <end position="60"/>
    </location>
</feature>
<reference evidence="4 5" key="1">
    <citation type="submission" date="2015-03" db="EMBL/GenBank/DDBJ databases">
        <authorList>
            <consortium name="Pathogen Informatics"/>
        </authorList>
    </citation>
    <scope>NUCLEOTIDE SEQUENCE [LARGE SCALE GENOMIC DNA]</scope>
    <source>
        <strain evidence="4 5">P00601463</strain>
    </source>
</reference>
<dbReference type="AlphaFoldDB" id="A0A655JTI3"/>
<dbReference type="GO" id="GO:0031177">
    <property type="term" value="F:phosphopantetheine binding"/>
    <property type="evidence" value="ECO:0007669"/>
    <property type="project" value="InterPro"/>
</dbReference>
<dbReference type="Pfam" id="PF00550">
    <property type="entry name" value="PP-binding"/>
    <property type="match status" value="1"/>
</dbReference>
<dbReference type="GO" id="GO:0050111">
    <property type="term" value="F:mycocerosate synthase activity"/>
    <property type="evidence" value="ECO:0007669"/>
    <property type="project" value="UniProtKB-EC"/>
</dbReference>
<evidence type="ECO:0000256" key="2">
    <source>
        <dbReference type="ARBA" id="ARBA00022553"/>
    </source>
</evidence>
<dbReference type="Proteomes" id="UP000048600">
    <property type="component" value="Unassembled WGS sequence"/>
</dbReference>
<dbReference type="PROSITE" id="PS00012">
    <property type="entry name" value="PHOSPHOPANTETHEINE"/>
    <property type="match status" value="1"/>
</dbReference>
<dbReference type="InterPro" id="IPR006162">
    <property type="entry name" value="Ppantetheine_attach_site"/>
</dbReference>
<dbReference type="InterPro" id="IPR020806">
    <property type="entry name" value="PKS_PP-bd"/>
</dbReference>
<sequence length="71" mass="7765">MILRRTIDADRSFIEYGLDSLGMLEMRTHVETETGIRLTPKVIATNNTARALAQYLADTLAEEQAAAPAAS</sequence>
<keyword evidence="1" id="KW-0596">Phosphopantetheine</keyword>
<protein>
    <submittedName>
        <fullName evidence="4">Multifunctional mycocerosic acid synthase membrane-associated MAS</fullName>
        <ecNumber evidence="4">2.3.1.111</ecNumber>
    </submittedName>
</protein>
<dbReference type="Gene3D" id="1.10.1200.10">
    <property type="entry name" value="ACP-like"/>
    <property type="match status" value="1"/>
</dbReference>
<evidence type="ECO:0000313" key="5">
    <source>
        <dbReference type="Proteomes" id="UP000048600"/>
    </source>
</evidence>
<gene>
    <name evidence="4" type="primary">mas</name>
    <name evidence="4" type="ORF">ERS007741_04823</name>
</gene>
<dbReference type="PROSITE" id="PS50075">
    <property type="entry name" value="CARRIER"/>
    <property type="match status" value="1"/>
</dbReference>
<evidence type="ECO:0000259" key="3">
    <source>
        <dbReference type="PROSITE" id="PS50075"/>
    </source>
</evidence>
<accession>A0A655JTI3</accession>